<keyword evidence="1" id="KW-0472">Membrane</keyword>
<evidence type="ECO:0000313" key="3">
    <source>
        <dbReference type="Proteomes" id="UP000000466"/>
    </source>
</evidence>
<proteinExistence type="predicted"/>
<dbReference type="HOGENOM" id="CLU_2976820_0_0_6"/>
<dbReference type="EMBL" id="CP003746">
    <property type="protein sequence ID" value="AGN11265.1"/>
    <property type="molecule type" value="Genomic_DNA"/>
</dbReference>
<dbReference type="RefSeq" id="WP_016389137.1">
    <property type="nucleotide sequence ID" value="NC_018868.3"/>
</dbReference>
<dbReference type="AlphaFoldDB" id="R9S4V5"/>
<keyword evidence="3" id="KW-1185">Reference proteome</keyword>
<gene>
    <name evidence="2" type="ordered locus">M5M_00897</name>
</gene>
<reference evidence="2 3" key="1">
    <citation type="journal article" date="2013" name="Genome Announc.">
        <title>Complete genome sequence of Simiduia agarivorans SA1(T), a marine bacterium able to degrade a variety of polysaccharides.</title>
        <authorList>
            <person name="Lin S.Y."/>
            <person name="Shieh W.Y."/>
            <person name="Chen J.S."/>
            <person name="Tang S.L."/>
        </authorList>
    </citation>
    <scope>NUCLEOTIDE SEQUENCE [LARGE SCALE GENOMIC DNA]</scope>
    <source>
        <strain evidence="3">DSM 21679 / JCM 13881 / BCRC 17597 / SA1</strain>
    </source>
</reference>
<sequence>MYFKRIIVFILLAMALELYVVCEFLAWSDRAIIVLYSVQLGLALPGLLYGIYCFLTGH</sequence>
<organism evidence="2 3">
    <name type="scientific">Simiduia agarivorans (strain DSM 21679 / JCM 13881 / BCRC 17597 / SA1)</name>
    <dbReference type="NCBI Taxonomy" id="1117647"/>
    <lineage>
        <taxon>Bacteria</taxon>
        <taxon>Pseudomonadati</taxon>
        <taxon>Pseudomonadota</taxon>
        <taxon>Gammaproteobacteria</taxon>
        <taxon>Cellvibrionales</taxon>
        <taxon>Cellvibrionaceae</taxon>
        <taxon>Simiduia</taxon>
    </lineage>
</organism>
<dbReference type="Proteomes" id="UP000000466">
    <property type="component" value="Chromosome"/>
</dbReference>
<feature type="transmembrane region" description="Helical" evidence="1">
    <location>
        <begin position="33"/>
        <end position="55"/>
    </location>
</feature>
<keyword evidence="1" id="KW-0812">Transmembrane</keyword>
<keyword evidence="1" id="KW-1133">Transmembrane helix</keyword>
<feature type="transmembrane region" description="Helical" evidence="1">
    <location>
        <begin position="7"/>
        <end position="27"/>
    </location>
</feature>
<accession>R9S4V5</accession>
<protein>
    <submittedName>
        <fullName evidence="2">Uncharacterized protein</fullName>
    </submittedName>
</protein>
<dbReference type="KEGG" id="saga:M5M_00897"/>
<dbReference type="STRING" id="1117647.M5M_00897"/>
<evidence type="ECO:0000313" key="2">
    <source>
        <dbReference type="EMBL" id="AGN11265.1"/>
    </source>
</evidence>
<name>R9S4V5_SIMAS</name>
<evidence type="ECO:0000256" key="1">
    <source>
        <dbReference type="SAM" id="Phobius"/>
    </source>
</evidence>